<dbReference type="EMBL" id="QSCR01000061">
    <property type="protein sequence ID" value="RGY10992.1"/>
    <property type="molecule type" value="Genomic_DNA"/>
</dbReference>
<name>A0A413IHU9_9BACT</name>
<sequence length="172" mass="20289">MKKIIFISVILVLIFIGYAYFYFNPIFIGEENVESVSDCNWSDNLCNPVENIDFSYGNNKIIIYTNRTDVQFLPDGIKQRTLLYCTDNAVIQQIKKNFVFEWNVEDYAETTTSGSKIYFFKDNRVVFQSPIIFDDNISIYFEKTGWVFSTKYDVLKDNFKKFKPMYIPIVLL</sequence>
<accession>A0A413IHU9</accession>
<protein>
    <submittedName>
        <fullName evidence="1">Uncharacterized protein</fullName>
    </submittedName>
</protein>
<proteinExistence type="predicted"/>
<evidence type="ECO:0000313" key="2">
    <source>
        <dbReference type="Proteomes" id="UP000286063"/>
    </source>
</evidence>
<reference evidence="1 2" key="1">
    <citation type="submission" date="2018-08" db="EMBL/GenBank/DDBJ databases">
        <title>A genome reference for cultivated species of the human gut microbiota.</title>
        <authorList>
            <person name="Zou Y."/>
            <person name="Xue W."/>
            <person name="Luo G."/>
        </authorList>
    </citation>
    <scope>NUCLEOTIDE SEQUENCE [LARGE SCALE GENOMIC DNA]</scope>
    <source>
        <strain evidence="1 2">OF02-7</strain>
    </source>
</reference>
<organism evidence="1 2">
    <name type="scientific">Butyricimonas virosa</name>
    <dbReference type="NCBI Taxonomy" id="544645"/>
    <lineage>
        <taxon>Bacteria</taxon>
        <taxon>Pseudomonadati</taxon>
        <taxon>Bacteroidota</taxon>
        <taxon>Bacteroidia</taxon>
        <taxon>Bacteroidales</taxon>
        <taxon>Odoribacteraceae</taxon>
        <taxon>Butyricimonas</taxon>
    </lineage>
</organism>
<evidence type="ECO:0000313" key="1">
    <source>
        <dbReference type="EMBL" id="RGY10992.1"/>
    </source>
</evidence>
<dbReference type="AlphaFoldDB" id="A0A413IHU9"/>
<comment type="caution">
    <text evidence="1">The sequence shown here is derived from an EMBL/GenBank/DDBJ whole genome shotgun (WGS) entry which is preliminary data.</text>
</comment>
<dbReference type="RefSeq" id="WP_117775757.1">
    <property type="nucleotide sequence ID" value="NZ_CAJUBB010000075.1"/>
</dbReference>
<dbReference type="Proteomes" id="UP000286063">
    <property type="component" value="Unassembled WGS sequence"/>
</dbReference>
<gene>
    <name evidence="1" type="ORF">DXA50_19855</name>
</gene>